<feature type="domain" description="NAD-dependent epimerase/dehydratase" evidence="3">
    <location>
        <begin position="6"/>
        <end position="243"/>
    </location>
</feature>
<accession>A0A109BNG4</accession>
<evidence type="ECO:0000313" key="5">
    <source>
        <dbReference type="Proteomes" id="UP000059074"/>
    </source>
</evidence>
<dbReference type="PATRIC" id="fig|121290.4.peg.2919"/>
<name>A0A109BNG4_HYPSL</name>
<dbReference type="PANTHER" id="PTHR10366">
    <property type="entry name" value="NAD DEPENDENT EPIMERASE/DEHYDRATASE"/>
    <property type="match status" value="1"/>
</dbReference>
<dbReference type="GO" id="GO:0016616">
    <property type="term" value="F:oxidoreductase activity, acting on the CH-OH group of donors, NAD or NADP as acceptor"/>
    <property type="evidence" value="ECO:0007669"/>
    <property type="project" value="TreeGrafter"/>
</dbReference>
<proteinExistence type="inferred from homology"/>
<comment type="similarity">
    <text evidence="2">Belongs to the NAD(P)-dependent epimerase/dehydratase family. Dihydroflavonol-4-reductase subfamily.</text>
</comment>
<dbReference type="Pfam" id="PF01370">
    <property type="entry name" value="Epimerase"/>
    <property type="match status" value="1"/>
</dbReference>
<evidence type="ECO:0000256" key="1">
    <source>
        <dbReference type="ARBA" id="ARBA00023002"/>
    </source>
</evidence>
<evidence type="ECO:0000259" key="3">
    <source>
        <dbReference type="Pfam" id="PF01370"/>
    </source>
</evidence>
<keyword evidence="5" id="KW-1185">Reference proteome</keyword>
<gene>
    <name evidence="4" type="ORF">APY04_0271</name>
</gene>
<dbReference type="Proteomes" id="UP000059074">
    <property type="component" value="Unassembled WGS sequence"/>
</dbReference>
<dbReference type="InterPro" id="IPR036291">
    <property type="entry name" value="NAD(P)-bd_dom_sf"/>
</dbReference>
<dbReference type="InterPro" id="IPR050425">
    <property type="entry name" value="NAD(P)_dehydrat-like"/>
</dbReference>
<dbReference type="Gene3D" id="3.40.50.720">
    <property type="entry name" value="NAD(P)-binding Rossmann-like Domain"/>
    <property type="match status" value="1"/>
</dbReference>
<dbReference type="AlphaFoldDB" id="A0A109BNG4"/>
<dbReference type="OrthoDB" id="9778052at2"/>
<reference evidence="4 5" key="1">
    <citation type="submission" date="2015-10" db="EMBL/GenBank/DDBJ databases">
        <title>Transcriptomic analysis of a linuron degrading triple-species bacterial consortium.</title>
        <authorList>
            <person name="Albers P."/>
        </authorList>
    </citation>
    <scope>NUCLEOTIDE SEQUENCE [LARGE SCALE GENOMIC DNA]</scope>
    <source>
        <strain evidence="4 5">WDL6</strain>
    </source>
</reference>
<evidence type="ECO:0000313" key="4">
    <source>
        <dbReference type="EMBL" id="KWT71988.1"/>
    </source>
</evidence>
<dbReference type="PANTHER" id="PTHR10366:SF564">
    <property type="entry name" value="STEROL-4-ALPHA-CARBOXYLATE 3-DEHYDROGENASE, DECARBOXYLATING"/>
    <property type="match status" value="1"/>
</dbReference>
<dbReference type="RefSeq" id="WP_068459067.1">
    <property type="nucleotide sequence ID" value="NZ_LMTR01000015.1"/>
</dbReference>
<dbReference type="FunFam" id="3.40.50.720:FF:000336">
    <property type="entry name" value="Aldehyde reductase"/>
    <property type="match status" value="1"/>
</dbReference>
<dbReference type="SUPFAM" id="SSF51735">
    <property type="entry name" value="NAD(P)-binding Rossmann-fold domains"/>
    <property type="match status" value="1"/>
</dbReference>
<protein>
    <recommendedName>
        <fullName evidence="3">NAD-dependent epimerase/dehydratase domain-containing protein</fullName>
    </recommendedName>
</protein>
<keyword evidence="1" id="KW-0560">Oxidoreductase</keyword>
<dbReference type="EMBL" id="LMTR01000015">
    <property type="protein sequence ID" value="KWT71988.1"/>
    <property type="molecule type" value="Genomic_DNA"/>
</dbReference>
<organism evidence="4 5">
    <name type="scientific">Hyphomicrobium sulfonivorans</name>
    <dbReference type="NCBI Taxonomy" id="121290"/>
    <lineage>
        <taxon>Bacteria</taxon>
        <taxon>Pseudomonadati</taxon>
        <taxon>Pseudomonadota</taxon>
        <taxon>Alphaproteobacteria</taxon>
        <taxon>Hyphomicrobiales</taxon>
        <taxon>Hyphomicrobiaceae</taxon>
        <taxon>Hyphomicrobium</taxon>
    </lineage>
</organism>
<comment type="caution">
    <text evidence="4">The sequence shown here is derived from an EMBL/GenBank/DDBJ whole genome shotgun (WGS) entry which is preliminary data.</text>
</comment>
<evidence type="ECO:0000256" key="2">
    <source>
        <dbReference type="ARBA" id="ARBA00023445"/>
    </source>
</evidence>
<dbReference type="STRING" id="121290.APY04_0271"/>
<sequence length="342" mass="36754">MSKQKVLVTGASGLVAKFCIAELIRQGYDVRATVRSKARVEATRRGIESAGADPTAVEFVEADLLSDDGWDAATAGCRFVQHVASPFPLKNPRNADEVIRPAREGTLRVLKAAHRSGVARVVLTSSIVAVSLPWPEAPAGHVFDENDWSIPERPDVTPYVMSKTLAERAAWDFVNATPGAPELAVVNPGFVLGPAPDGDLSTSHEVVRLMGKGAYPVAPKVGFPVSDVRDVAVTHALAMTHEQAKGQRFLSANGFLRLYELGQIIGKTLPDIARKMPRGEMPDGLVRVLAFVDRRLNAVKPELGFPRPVSNAKAKELLGQSFRSAEEATVAASESLRKLGII</sequence>
<dbReference type="InterPro" id="IPR001509">
    <property type="entry name" value="Epimerase_deHydtase"/>
</dbReference>